<dbReference type="Proteomes" id="UP000198816">
    <property type="component" value="Unassembled WGS sequence"/>
</dbReference>
<evidence type="ECO:0000256" key="1">
    <source>
        <dbReference type="SAM" id="MobiDB-lite"/>
    </source>
</evidence>
<dbReference type="AlphaFoldDB" id="A0A1H3B0H4"/>
<feature type="region of interest" description="Disordered" evidence="1">
    <location>
        <begin position="82"/>
        <end position="130"/>
    </location>
</feature>
<dbReference type="STRING" id="1058.SAMN05421783_12230"/>
<sequence length="218" mass="23410">MIGSDEIEAAARLAHQTSHRNLSRQRLVTSAPRCHACPAALRATCHCCRNEERGDGATAANPASESAVAVCLEASLEPLFGDEPTHLKSSRPMEAENRVCRTGDKSKSRPTARRLGESDRSGRTADAGAHAADRLVTIQNGPLMHDSEWLKTIVKSTLGRSRASSTDQIRGCLGPMRSEMKPKGTPSGSLGRADRRSPGACRPRLALQGLFALRKSSF</sequence>
<accession>A0A1H3B0H4</accession>
<feature type="compositionally biased region" description="Basic and acidic residues" evidence="1">
    <location>
        <begin position="114"/>
        <end position="123"/>
    </location>
</feature>
<reference evidence="3" key="1">
    <citation type="submission" date="2016-10" db="EMBL/GenBank/DDBJ databases">
        <authorList>
            <person name="Varghese N."/>
            <person name="Submissions S."/>
        </authorList>
    </citation>
    <scope>NUCLEOTIDE SEQUENCE [LARGE SCALE GENOMIC DNA]</scope>
    <source>
        <strain evidence="3">DSM 217</strain>
    </source>
</reference>
<dbReference type="EMBL" id="FNNZ01000022">
    <property type="protein sequence ID" value="SDX35403.1"/>
    <property type="molecule type" value="Genomic_DNA"/>
</dbReference>
<keyword evidence="3" id="KW-1185">Reference proteome</keyword>
<organism evidence="2 3">
    <name type="scientific">Thiocapsa roseopersicina</name>
    <dbReference type="NCBI Taxonomy" id="1058"/>
    <lineage>
        <taxon>Bacteria</taxon>
        <taxon>Pseudomonadati</taxon>
        <taxon>Pseudomonadota</taxon>
        <taxon>Gammaproteobacteria</taxon>
        <taxon>Chromatiales</taxon>
        <taxon>Chromatiaceae</taxon>
        <taxon>Thiocapsa</taxon>
    </lineage>
</organism>
<protein>
    <submittedName>
        <fullName evidence="2">Uncharacterized protein</fullName>
    </submittedName>
</protein>
<proteinExistence type="predicted"/>
<name>A0A1H3B0H4_THIRO</name>
<evidence type="ECO:0000313" key="2">
    <source>
        <dbReference type="EMBL" id="SDX35403.1"/>
    </source>
</evidence>
<feature type="compositionally biased region" description="Basic and acidic residues" evidence="1">
    <location>
        <begin position="83"/>
        <end position="107"/>
    </location>
</feature>
<feature type="region of interest" description="Disordered" evidence="1">
    <location>
        <begin position="164"/>
        <end position="201"/>
    </location>
</feature>
<gene>
    <name evidence="2" type="ORF">SAMN05421783_12230</name>
</gene>
<evidence type="ECO:0000313" key="3">
    <source>
        <dbReference type="Proteomes" id="UP000198816"/>
    </source>
</evidence>